<dbReference type="Pfam" id="PF08240">
    <property type="entry name" value="ADH_N"/>
    <property type="match status" value="1"/>
</dbReference>
<dbReference type="AlphaFoldDB" id="A0A316W0U3"/>
<dbReference type="GO" id="GO:0005829">
    <property type="term" value="C:cytosol"/>
    <property type="evidence" value="ECO:0007669"/>
    <property type="project" value="TreeGrafter"/>
</dbReference>
<dbReference type="GO" id="GO:0003960">
    <property type="term" value="F:quinone reductase (NADPH) activity"/>
    <property type="evidence" value="ECO:0007669"/>
    <property type="project" value="InterPro"/>
</dbReference>
<organism evidence="6 7">
    <name type="scientific">Ceraceosorus guamensis</name>
    <dbReference type="NCBI Taxonomy" id="1522189"/>
    <lineage>
        <taxon>Eukaryota</taxon>
        <taxon>Fungi</taxon>
        <taxon>Dikarya</taxon>
        <taxon>Basidiomycota</taxon>
        <taxon>Ustilaginomycotina</taxon>
        <taxon>Exobasidiomycetes</taxon>
        <taxon>Ceraceosorales</taxon>
        <taxon>Ceraceosoraceae</taxon>
        <taxon>Ceraceosorus</taxon>
    </lineage>
</organism>
<dbReference type="InterPro" id="IPR036291">
    <property type="entry name" value="NAD(P)-bd_dom_sf"/>
</dbReference>
<dbReference type="STRING" id="1522189.A0A316W0U3"/>
<dbReference type="Proteomes" id="UP000245783">
    <property type="component" value="Unassembled WGS sequence"/>
</dbReference>
<dbReference type="SMART" id="SM00829">
    <property type="entry name" value="PKS_ER"/>
    <property type="match status" value="1"/>
</dbReference>
<gene>
    <name evidence="6" type="ORF">IE81DRAFT_288654</name>
</gene>
<dbReference type="InterPro" id="IPR013154">
    <property type="entry name" value="ADH-like_N"/>
</dbReference>
<dbReference type="RefSeq" id="XP_025370707.1">
    <property type="nucleotide sequence ID" value="XM_025511778.1"/>
</dbReference>
<dbReference type="InterPro" id="IPR020843">
    <property type="entry name" value="ER"/>
</dbReference>
<dbReference type="PANTHER" id="PTHR48106">
    <property type="entry name" value="QUINONE OXIDOREDUCTASE PIG3-RELATED"/>
    <property type="match status" value="1"/>
</dbReference>
<dbReference type="Gene3D" id="3.90.180.10">
    <property type="entry name" value="Medium-chain alcohol dehydrogenases, catalytic domain"/>
    <property type="match status" value="1"/>
</dbReference>
<evidence type="ECO:0000313" key="6">
    <source>
        <dbReference type="EMBL" id="PWN43547.1"/>
    </source>
</evidence>
<proteinExistence type="predicted"/>
<reference evidence="6 7" key="1">
    <citation type="journal article" date="2018" name="Mol. Biol. Evol.">
        <title>Broad Genomic Sampling Reveals a Smut Pathogenic Ancestry of the Fungal Clade Ustilaginomycotina.</title>
        <authorList>
            <person name="Kijpornyongpan T."/>
            <person name="Mondo S.J."/>
            <person name="Barry K."/>
            <person name="Sandor L."/>
            <person name="Lee J."/>
            <person name="Lipzen A."/>
            <person name="Pangilinan J."/>
            <person name="LaButti K."/>
            <person name="Hainaut M."/>
            <person name="Henrissat B."/>
            <person name="Grigoriev I.V."/>
            <person name="Spatafora J.W."/>
            <person name="Aime M.C."/>
        </authorList>
    </citation>
    <scope>NUCLEOTIDE SEQUENCE [LARGE SCALE GENOMIC DNA]</scope>
    <source>
        <strain evidence="6 7">MCA 4658</strain>
    </source>
</reference>
<dbReference type="GeneID" id="37033648"/>
<dbReference type="GO" id="GO:0008270">
    <property type="term" value="F:zinc ion binding"/>
    <property type="evidence" value="ECO:0007669"/>
    <property type="project" value="InterPro"/>
</dbReference>
<dbReference type="SUPFAM" id="SSF51735">
    <property type="entry name" value="NAD(P)-binding Rossmann-fold domains"/>
    <property type="match status" value="1"/>
</dbReference>
<dbReference type="Pfam" id="PF00107">
    <property type="entry name" value="ADH_zinc_N"/>
    <property type="match status" value="1"/>
</dbReference>
<dbReference type="SUPFAM" id="SSF50129">
    <property type="entry name" value="GroES-like"/>
    <property type="match status" value="1"/>
</dbReference>
<keyword evidence="7" id="KW-1185">Reference proteome</keyword>
<dbReference type="PROSITE" id="PS01162">
    <property type="entry name" value="QOR_ZETA_CRYSTAL"/>
    <property type="match status" value="1"/>
</dbReference>
<dbReference type="CDD" id="cd05286">
    <property type="entry name" value="QOR2"/>
    <property type="match status" value="1"/>
</dbReference>
<evidence type="ECO:0000256" key="1">
    <source>
        <dbReference type="ARBA" id="ARBA00022857"/>
    </source>
</evidence>
<feature type="domain" description="Enoyl reductase (ER)" evidence="5">
    <location>
        <begin position="19"/>
        <end position="333"/>
    </location>
</feature>
<keyword evidence="1" id="KW-0521">NADP</keyword>
<sequence length="337" mass="35841">MASSTIPERMRAIRVPETGEIDVISAQDIAVPEPGADEVLIKVSWAGVNYIDTYQRSGLYTLPLPFTAGMEAAGKVVKVGKDADDSSLKVGDAVAAYALGAYAEYMTVKREKVVKLPDGVSEKDGATAILQGLTAWTLLHEAYQVKKGDTILIHAAAGGVGLLLCQMASYLGATVIGTVSTEEKAALAKSNGASHVINSKSGGAAVVDEVLKLTKGEGVQGIYDGVGKDTWEDDFKMIARKGTIVSFGNASGAVPPFPVLKLAAKNTKVVRPTLNNSIHTRQELETYSAQLFDLLAKNLVKLRVHKEYPFSAEGVQQTQKDITSRATTGKLLIKVQH</sequence>
<dbReference type="InParanoid" id="A0A316W0U3"/>
<dbReference type="InterPro" id="IPR002364">
    <property type="entry name" value="Quin_OxRdtase/zeta-crystal_CS"/>
</dbReference>
<dbReference type="Gene3D" id="3.40.50.720">
    <property type="entry name" value="NAD(P)-binding Rossmann-like Domain"/>
    <property type="match status" value="1"/>
</dbReference>
<dbReference type="GO" id="GO:0070402">
    <property type="term" value="F:NADPH binding"/>
    <property type="evidence" value="ECO:0007669"/>
    <property type="project" value="TreeGrafter"/>
</dbReference>
<dbReference type="FunFam" id="3.40.50.720:FF:000053">
    <property type="entry name" value="Quinone oxidoreductase 1"/>
    <property type="match status" value="1"/>
</dbReference>
<evidence type="ECO:0000256" key="3">
    <source>
        <dbReference type="ARBA" id="ARBA00043088"/>
    </source>
</evidence>
<dbReference type="InterPro" id="IPR013149">
    <property type="entry name" value="ADH-like_C"/>
</dbReference>
<evidence type="ECO:0000313" key="7">
    <source>
        <dbReference type="Proteomes" id="UP000245783"/>
    </source>
</evidence>
<protein>
    <recommendedName>
        <fullName evidence="4">Probable quinone oxidoreductase</fullName>
    </recommendedName>
    <alternativeName>
        <fullName evidence="3">NADPH:quinone reductase</fullName>
    </alternativeName>
</protein>
<dbReference type="PANTHER" id="PTHR48106:SF13">
    <property type="entry name" value="QUINONE OXIDOREDUCTASE-RELATED"/>
    <property type="match status" value="1"/>
</dbReference>
<keyword evidence="2" id="KW-0560">Oxidoreductase</keyword>
<dbReference type="EMBL" id="KZ819369">
    <property type="protein sequence ID" value="PWN43547.1"/>
    <property type="molecule type" value="Genomic_DNA"/>
</dbReference>
<dbReference type="InterPro" id="IPR011032">
    <property type="entry name" value="GroES-like_sf"/>
</dbReference>
<dbReference type="InterPro" id="IPR047618">
    <property type="entry name" value="QOR-like"/>
</dbReference>
<dbReference type="OrthoDB" id="48317at2759"/>
<name>A0A316W0U3_9BASI</name>
<evidence type="ECO:0000256" key="2">
    <source>
        <dbReference type="ARBA" id="ARBA00023002"/>
    </source>
</evidence>
<dbReference type="FunCoup" id="A0A316W0U3">
    <property type="interactions" value="307"/>
</dbReference>
<accession>A0A316W0U3</accession>
<evidence type="ECO:0000259" key="5">
    <source>
        <dbReference type="SMART" id="SM00829"/>
    </source>
</evidence>
<dbReference type="GO" id="GO:0035925">
    <property type="term" value="F:mRNA 3'-UTR AU-rich region binding"/>
    <property type="evidence" value="ECO:0007669"/>
    <property type="project" value="TreeGrafter"/>
</dbReference>
<evidence type="ECO:0000256" key="4">
    <source>
        <dbReference type="ARBA" id="ARBA00070796"/>
    </source>
</evidence>